<gene>
    <name evidence="1" type="ORF">HMPREF3187_01541</name>
</gene>
<evidence type="ECO:0000313" key="1">
    <source>
        <dbReference type="EMBL" id="KXB34039.1"/>
    </source>
</evidence>
<dbReference type="PATRIC" id="fig|87541.4.peg.1528"/>
<dbReference type="AlphaFoldDB" id="A0A133XSY1"/>
<dbReference type="NCBIfam" id="NF046006">
    <property type="entry name" value="MAG6450_fam"/>
    <property type="match status" value="1"/>
</dbReference>
<dbReference type="RefSeq" id="WP_060937226.1">
    <property type="nucleotide sequence ID" value="NZ_JASOZP010000040.1"/>
</dbReference>
<accession>A0A133XSY1</accession>
<reference evidence="1 2" key="1">
    <citation type="submission" date="2016-01" db="EMBL/GenBank/DDBJ databases">
        <authorList>
            <person name="Oliw E.H."/>
        </authorList>
    </citation>
    <scope>NUCLEOTIDE SEQUENCE [LARGE SCALE GENOMIC DNA]</scope>
    <source>
        <strain evidence="1 2">KA00635</strain>
    </source>
</reference>
<name>A0A133XSY1_9LACT</name>
<protein>
    <submittedName>
        <fullName evidence="1">Uncharacterized protein</fullName>
    </submittedName>
</protein>
<evidence type="ECO:0000313" key="2">
    <source>
        <dbReference type="Proteomes" id="UP000070422"/>
    </source>
</evidence>
<dbReference type="EMBL" id="LSCQ01000086">
    <property type="protein sequence ID" value="KXB34039.1"/>
    <property type="molecule type" value="Genomic_DNA"/>
</dbReference>
<dbReference type="Proteomes" id="UP000070422">
    <property type="component" value="Unassembled WGS sequence"/>
</dbReference>
<comment type="caution">
    <text evidence="1">The sequence shown here is derived from an EMBL/GenBank/DDBJ whole genome shotgun (WGS) entry which is preliminary data.</text>
</comment>
<sequence length="127" mass="14641">MAGKLTNKNKNESKANKLTRVQNIEFKIAIAHSLENRYCFKDLKREGLIAFNAFIEATVGRKLTISQVDKLFLRKRGDVKQTLSVQGVQKEVVHYGKDRTSFRIFGYYNSDGYFVLTHIDQNHKVNS</sequence>
<dbReference type="OrthoDB" id="398965at2"/>
<organism evidence="1 2">
    <name type="scientific">Aerococcus christensenii</name>
    <dbReference type="NCBI Taxonomy" id="87541"/>
    <lineage>
        <taxon>Bacteria</taxon>
        <taxon>Bacillati</taxon>
        <taxon>Bacillota</taxon>
        <taxon>Bacilli</taxon>
        <taxon>Lactobacillales</taxon>
        <taxon>Aerococcaceae</taxon>
        <taxon>Aerococcus</taxon>
    </lineage>
</organism>
<proteinExistence type="predicted"/>